<dbReference type="PROSITE" id="PS00107">
    <property type="entry name" value="PROTEIN_KINASE_ATP"/>
    <property type="match status" value="1"/>
</dbReference>
<evidence type="ECO:0000313" key="13">
    <source>
        <dbReference type="Proteomes" id="UP001652625"/>
    </source>
</evidence>
<dbReference type="SMART" id="SM00220">
    <property type="entry name" value="S_TKc"/>
    <property type="match status" value="1"/>
</dbReference>
<comment type="catalytic activity">
    <reaction evidence="9">
        <text>L-seryl-[protein] + ATP = O-phospho-L-seryl-[protein] + ADP + H(+)</text>
        <dbReference type="Rhea" id="RHEA:17989"/>
        <dbReference type="Rhea" id="RHEA-COMP:9863"/>
        <dbReference type="Rhea" id="RHEA-COMP:11604"/>
        <dbReference type="ChEBI" id="CHEBI:15378"/>
        <dbReference type="ChEBI" id="CHEBI:29999"/>
        <dbReference type="ChEBI" id="CHEBI:30616"/>
        <dbReference type="ChEBI" id="CHEBI:83421"/>
        <dbReference type="ChEBI" id="CHEBI:456216"/>
        <dbReference type="EC" id="2.7.11.1"/>
    </reaction>
</comment>
<evidence type="ECO:0000256" key="1">
    <source>
        <dbReference type="ARBA" id="ARBA00010886"/>
    </source>
</evidence>
<dbReference type="InterPro" id="IPR000719">
    <property type="entry name" value="Prot_kinase_dom"/>
</dbReference>
<feature type="binding site" evidence="10">
    <location>
        <position position="33"/>
    </location>
    <ligand>
        <name>ATP</name>
        <dbReference type="ChEBI" id="CHEBI:30616"/>
    </ligand>
</feature>
<dbReference type="CDD" id="cd08215">
    <property type="entry name" value="STKc_Nek"/>
    <property type="match status" value="1"/>
</dbReference>
<dbReference type="PANTHER" id="PTHR44899:SF3">
    <property type="entry name" value="SERINE_THREONINE-PROTEIN KINASE NEK1"/>
    <property type="match status" value="1"/>
</dbReference>
<comment type="catalytic activity">
    <reaction evidence="8">
        <text>L-threonyl-[protein] + ATP = O-phospho-L-threonyl-[protein] + ADP + H(+)</text>
        <dbReference type="Rhea" id="RHEA:46608"/>
        <dbReference type="Rhea" id="RHEA-COMP:11060"/>
        <dbReference type="Rhea" id="RHEA-COMP:11605"/>
        <dbReference type="ChEBI" id="CHEBI:15378"/>
        <dbReference type="ChEBI" id="CHEBI:30013"/>
        <dbReference type="ChEBI" id="CHEBI:30616"/>
        <dbReference type="ChEBI" id="CHEBI:61977"/>
        <dbReference type="ChEBI" id="CHEBI:456216"/>
        <dbReference type="EC" id="2.7.11.1"/>
    </reaction>
</comment>
<keyword evidence="3" id="KW-0723">Serine/threonine-protein kinase</keyword>
<organism evidence="13 14">
    <name type="scientific">Hydra vulgaris</name>
    <name type="common">Hydra</name>
    <name type="synonym">Hydra attenuata</name>
    <dbReference type="NCBI Taxonomy" id="6087"/>
    <lineage>
        <taxon>Eukaryota</taxon>
        <taxon>Metazoa</taxon>
        <taxon>Cnidaria</taxon>
        <taxon>Hydrozoa</taxon>
        <taxon>Hydroidolina</taxon>
        <taxon>Anthoathecata</taxon>
        <taxon>Aplanulata</taxon>
        <taxon>Hydridae</taxon>
        <taxon>Hydra</taxon>
    </lineage>
</organism>
<evidence type="ECO:0000256" key="11">
    <source>
        <dbReference type="SAM" id="Coils"/>
    </source>
</evidence>
<comment type="similarity">
    <text evidence="1">Belongs to the protein kinase superfamily. NEK Ser/Thr protein kinase family. NIMA subfamily.</text>
</comment>
<dbReference type="InterPro" id="IPR011009">
    <property type="entry name" value="Kinase-like_dom_sf"/>
</dbReference>
<evidence type="ECO:0000256" key="6">
    <source>
        <dbReference type="ARBA" id="ARBA00022777"/>
    </source>
</evidence>
<evidence type="ECO:0000256" key="10">
    <source>
        <dbReference type="PROSITE-ProRule" id="PRU10141"/>
    </source>
</evidence>
<dbReference type="GO" id="GO:0016301">
    <property type="term" value="F:kinase activity"/>
    <property type="evidence" value="ECO:0007669"/>
    <property type="project" value="UniProtKB-KW"/>
</dbReference>
<dbReference type="RefSeq" id="XP_065669488.1">
    <property type="nucleotide sequence ID" value="XM_065813416.1"/>
</dbReference>
<dbReference type="Gene3D" id="3.30.200.20">
    <property type="entry name" value="Phosphorylase Kinase, domain 1"/>
    <property type="match status" value="1"/>
</dbReference>
<evidence type="ECO:0000313" key="14">
    <source>
        <dbReference type="RefSeq" id="XP_065669488.1"/>
    </source>
</evidence>
<evidence type="ECO:0000256" key="4">
    <source>
        <dbReference type="ARBA" id="ARBA00022679"/>
    </source>
</evidence>
<proteinExistence type="inferred from homology"/>
<sequence length="974" mass="114094">MENYIFIKNIGEGSFGKAVLVKKKSNGRQYVIKEVCISKMSIKEQSEAHKEASVLSQLKHPNIVSYLESFQGNGNLYIVMDYCESGDLHQMIVNQNGVKIEESKILDLFVQCCLAVKYIHERKILHRDIKTQNIFLTMNGIVKLGDFGIARILKSTMDFAHTCIGTPYYLSPEIVEGRPYNSKSDIWSLGCVLYELVTLKHAFEAINMKVLVMKIIRGSYSPLPNEYSLELKSLVAHCLKRNPSERPSVNTLLKKTIIQNRISKFLSNKICKEDMVQIEKSIHLIEKESIAKPLLQPVQIYGGKLLRKQGLEKKYQHNSKIDPLKKKSIDVRERKRLEILQQENQYQQYMEKIRNQRWQNIQANQILKAREEGWKNVLGIKEEKSNADIKNNQREEKLENKIDYFSKIDKKQFLDDDQLLVNDFLKRKKDANEYKMKNNQDNLIMKEENPLLKFHNEQMIVQKEFFHPQMFDEAKKNNEKNKQEMAYLHQLEEIRKQNFIERRYIMNAPSEQIPTELNPYQAAEIRKKKIQALKQQVLDQKPCLQEKIYIKEKLCFQENVEETQTTKSSRFNEKQTVEMSNRNTAIKDLFKNCKRMEYGNDFLHLEKETIKDITPKLLRSCSEGDITFLIAKGKVNRKHWKCPSSLDLRVKSLEHSESPIEVSSQHQNHIVKRNCWLADGKTQFLLELHNREFNNTDNLSVMENNSEQLVIDLFDVEKKTSSFHLEFNQIGTKCKNNKMEVFDSPYKLLSEIEDEIKKPKANHLFPDDPYQHSCKETDEEFVSDTNEQQELVKDFKSISFRLADGSYDTETKLLRTCSLPNLIKKNSPVESNAISYNKKSFSNDDENTVYNENEEDYDFEHLLDSMRSVLTYTKEEDFDEEKSMLSQNMNLKTYNTDSVFSNIEELRVELEDKLGFDLFVKVYKLVQVVQDDKKIDDNQVSNLLAEKVHLFEKILYLVMADTIYCEGNDGIDKD</sequence>
<keyword evidence="7 10" id="KW-0067">ATP-binding</keyword>
<dbReference type="GeneID" id="101235086"/>
<feature type="coiled-coil region" evidence="11">
    <location>
        <begin position="332"/>
        <end position="400"/>
    </location>
</feature>
<feature type="domain" description="Protein kinase" evidence="12">
    <location>
        <begin position="4"/>
        <end position="266"/>
    </location>
</feature>
<keyword evidence="4" id="KW-0808">Transferase</keyword>
<keyword evidence="11" id="KW-0175">Coiled coil</keyword>
<dbReference type="SUPFAM" id="SSF56112">
    <property type="entry name" value="Protein kinase-like (PK-like)"/>
    <property type="match status" value="1"/>
</dbReference>
<dbReference type="PANTHER" id="PTHR44899">
    <property type="entry name" value="CAMK FAMILY PROTEIN KINASE"/>
    <property type="match status" value="1"/>
</dbReference>
<dbReference type="InterPro" id="IPR017441">
    <property type="entry name" value="Protein_kinase_ATP_BS"/>
</dbReference>
<dbReference type="EC" id="2.7.11.1" evidence="2"/>
<dbReference type="PROSITE" id="PS00108">
    <property type="entry name" value="PROTEIN_KINASE_ST"/>
    <property type="match status" value="1"/>
</dbReference>
<evidence type="ECO:0000256" key="7">
    <source>
        <dbReference type="ARBA" id="ARBA00022840"/>
    </source>
</evidence>
<keyword evidence="5 10" id="KW-0547">Nucleotide-binding</keyword>
<dbReference type="Proteomes" id="UP001652625">
    <property type="component" value="Chromosome 12"/>
</dbReference>
<protein>
    <recommendedName>
        <fullName evidence="2">non-specific serine/threonine protein kinase</fullName>
        <ecNumber evidence="2">2.7.11.1</ecNumber>
    </recommendedName>
</protein>
<reference evidence="14" key="1">
    <citation type="submission" date="2025-08" db="UniProtKB">
        <authorList>
            <consortium name="RefSeq"/>
        </authorList>
    </citation>
    <scope>IDENTIFICATION</scope>
</reference>
<dbReference type="InterPro" id="IPR008271">
    <property type="entry name" value="Ser/Thr_kinase_AS"/>
</dbReference>
<evidence type="ECO:0000256" key="5">
    <source>
        <dbReference type="ARBA" id="ARBA00022741"/>
    </source>
</evidence>
<keyword evidence="6 14" id="KW-0418">Kinase</keyword>
<evidence type="ECO:0000256" key="2">
    <source>
        <dbReference type="ARBA" id="ARBA00012513"/>
    </source>
</evidence>
<evidence type="ECO:0000256" key="8">
    <source>
        <dbReference type="ARBA" id="ARBA00047899"/>
    </source>
</evidence>
<gene>
    <name evidence="14" type="primary">LOC101235086</name>
</gene>
<dbReference type="PROSITE" id="PS50011">
    <property type="entry name" value="PROTEIN_KINASE_DOM"/>
    <property type="match status" value="1"/>
</dbReference>
<keyword evidence="13" id="KW-1185">Reference proteome</keyword>
<evidence type="ECO:0000259" key="12">
    <source>
        <dbReference type="PROSITE" id="PS50011"/>
    </source>
</evidence>
<evidence type="ECO:0000256" key="9">
    <source>
        <dbReference type="ARBA" id="ARBA00048679"/>
    </source>
</evidence>
<dbReference type="Pfam" id="PF00069">
    <property type="entry name" value="Pkinase"/>
    <property type="match status" value="1"/>
</dbReference>
<dbReference type="InterPro" id="IPR051131">
    <property type="entry name" value="NEK_Ser/Thr_kinase_NIMA"/>
</dbReference>
<name>A0ABM4D5C2_HYDVU</name>
<accession>A0ABM4D5C2</accession>
<dbReference type="Gene3D" id="1.10.510.10">
    <property type="entry name" value="Transferase(Phosphotransferase) domain 1"/>
    <property type="match status" value="1"/>
</dbReference>
<evidence type="ECO:0000256" key="3">
    <source>
        <dbReference type="ARBA" id="ARBA00022527"/>
    </source>
</evidence>